<proteinExistence type="predicted"/>
<dbReference type="Gene3D" id="2.60.40.10">
    <property type="entry name" value="Immunoglobulins"/>
    <property type="match status" value="1"/>
</dbReference>
<dbReference type="PANTHER" id="PTHR19433:SF111">
    <property type="entry name" value="T CELL RECEPTOR ALPHA VARIABLE 4"/>
    <property type="match status" value="1"/>
</dbReference>
<keyword evidence="7" id="KW-0325">Glycoprotein</keyword>
<keyword evidence="2" id="KW-1003">Cell membrane</keyword>
<comment type="subcellular location">
    <subcellularLocation>
        <location evidence="1">Cell membrane</location>
    </subcellularLocation>
</comment>
<keyword evidence="5 8" id="KW-0472">Membrane</keyword>
<accession>A0AAJ7Q9Q6</accession>
<dbReference type="InterPro" id="IPR036179">
    <property type="entry name" value="Ig-like_dom_sf"/>
</dbReference>
<keyword evidence="8" id="KW-1133">Transmembrane helix</keyword>
<dbReference type="InterPro" id="IPR013106">
    <property type="entry name" value="Ig_V-set"/>
</dbReference>
<dbReference type="AlphaFoldDB" id="A0AAJ7Q9Q6"/>
<evidence type="ECO:0000256" key="3">
    <source>
        <dbReference type="ARBA" id="ARBA00022729"/>
    </source>
</evidence>
<feature type="chain" id="PRO_5042530218" evidence="9">
    <location>
        <begin position="23"/>
        <end position="225"/>
    </location>
</feature>
<organism evidence="11 12">
    <name type="scientific">Lates calcarifer</name>
    <name type="common">Barramundi</name>
    <name type="synonym">Holocentrus calcarifer</name>
    <dbReference type="NCBI Taxonomy" id="8187"/>
    <lineage>
        <taxon>Eukaryota</taxon>
        <taxon>Metazoa</taxon>
        <taxon>Chordata</taxon>
        <taxon>Craniata</taxon>
        <taxon>Vertebrata</taxon>
        <taxon>Euteleostomi</taxon>
        <taxon>Actinopterygii</taxon>
        <taxon>Neopterygii</taxon>
        <taxon>Teleostei</taxon>
        <taxon>Neoteleostei</taxon>
        <taxon>Acanthomorphata</taxon>
        <taxon>Carangaria</taxon>
        <taxon>Carangaria incertae sedis</taxon>
        <taxon>Centropomidae</taxon>
        <taxon>Lates</taxon>
    </lineage>
</organism>
<dbReference type="GO" id="GO:0002376">
    <property type="term" value="P:immune system process"/>
    <property type="evidence" value="ECO:0007669"/>
    <property type="project" value="UniProtKB-KW"/>
</dbReference>
<dbReference type="SMART" id="SM00409">
    <property type="entry name" value="IG"/>
    <property type="match status" value="1"/>
</dbReference>
<evidence type="ECO:0000256" key="4">
    <source>
        <dbReference type="ARBA" id="ARBA00022859"/>
    </source>
</evidence>
<keyword evidence="6" id="KW-1015">Disulfide bond</keyword>
<evidence type="ECO:0000313" key="11">
    <source>
        <dbReference type="Proteomes" id="UP000694890"/>
    </source>
</evidence>
<evidence type="ECO:0000256" key="1">
    <source>
        <dbReference type="ARBA" id="ARBA00004236"/>
    </source>
</evidence>
<feature type="domain" description="Immunoglobulin" evidence="10">
    <location>
        <begin position="25"/>
        <end position="129"/>
    </location>
</feature>
<evidence type="ECO:0000259" key="10">
    <source>
        <dbReference type="SMART" id="SM00409"/>
    </source>
</evidence>
<dbReference type="GeneID" id="108896021"/>
<gene>
    <name evidence="12" type="primary">LOC108896021</name>
</gene>
<dbReference type="Pfam" id="PF07686">
    <property type="entry name" value="V-set"/>
    <property type="match status" value="1"/>
</dbReference>
<evidence type="ECO:0000256" key="8">
    <source>
        <dbReference type="SAM" id="Phobius"/>
    </source>
</evidence>
<evidence type="ECO:0000256" key="5">
    <source>
        <dbReference type="ARBA" id="ARBA00023136"/>
    </source>
</evidence>
<reference evidence="12" key="1">
    <citation type="submission" date="2025-08" db="UniProtKB">
        <authorList>
            <consortium name="RefSeq"/>
        </authorList>
    </citation>
    <scope>IDENTIFICATION</scope>
    <source>
        <tissue evidence="12">Brain</tissue>
    </source>
</reference>
<dbReference type="RefSeq" id="XP_018550557.1">
    <property type="nucleotide sequence ID" value="XM_018695041.2"/>
</dbReference>
<dbReference type="GO" id="GO:0009617">
    <property type="term" value="P:response to bacterium"/>
    <property type="evidence" value="ECO:0007669"/>
    <property type="project" value="TreeGrafter"/>
</dbReference>
<keyword evidence="8" id="KW-0812">Transmembrane</keyword>
<dbReference type="InterPro" id="IPR013783">
    <property type="entry name" value="Ig-like_fold"/>
</dbReference>
<dbReference type="InterPro" id="IPR003599">
    <property type="entry name" value="Ig_sub"/>
</dbReference>
<feature type="signal peptide" evidence="9">
    <location>
        <begin position="1"/>
        <end position="22"/>
    </location>
</feature>
<dbReference type="KEGG" id="lcf:108896021"/>
<dbReference type="GO" id="GO:0005886">
    <property type="term" value="C:plasma membrane"/>
    <property type="evidence" value="ECO:0007669"/>
    <property type="project" value="UniProtKB-SubCell"/>
</dbReference>
<name>A0AAJ7Q9Q6_LATCA</name>
<dbReference type="SUPFAM" id="SSF48726">
    <property type="entry name" value="Immunoglobulin"/>
    <property type="match status" value="1"/>
</dbReference>
<protein>
    <submittedName>
        <fullName evidence="12">Uncharacterized protein LOC108896021</fullName>
    </submittedName>
</protein>
<evidence type="ECO:0000256" key="9">
    <source>
        <dbReference type="SAM" id="SignalP"/>
    </source>
</evidence>
<dbReference type="PANTHER" id="PTHR19433">
    <property type="entry name" value="T-CELL RECEPTOR ALPHA CHAIN V REGION-RELATED"/>
    <property type="match status" value="1"/>
</dbReference>
<evidence type="ECO:0000256" key="7">
    <source>
        <dbReference type="ARBA" id="ARBA00023180"/>
    </source>
</evidence>
<keyword evidence="3 9" id="KW-0732">Signal</keyword>
<feature type="transmembrane region" description="Helical" evidence="8">
    <location>
        <begin position="150"/>
        <end position="173"/>
    </location>
</feature>
<evidence type="ECO:0000313" key="12">
    <source>
        <dbReference type="RefSeq" id="XP_018550557.1"/>
    </source>
</evidence>
<evidence type="ECO:0000256" key="6">
    <source>
        <dbReference type="ARBA" id="ARBA00023157"/>
    </source>
</evidence>
<dbReference type="Proteomes" id="UP000694890">
    <property type="component" value="Unplaced"/>
</dbReference>
<dbReference type="InterPro" id="IPR052051">
    <property type="entry name" value="TCR_complex_component"/>
</dbReference>
<sequence>MMTSTLVTALFLCSFTWISGSASKSQTVKVQSGEDVKLLCPNISKHNSLTFWFRLVNRTEVSCISVMFDSNSPVRFCDGYQTGNFEMSSNISTLFLNINQVNVSDSGQYFCAFYMSGPLIFRVIYLNVDGDGEFDDAVDSESQKMSNVKLTLATVILGGLTVFLMMVIAGLLLKIRKLQKADDDKKDSQQSENLSSDDLNYATVTFASAAKRRELEPNVVYAATR</sequence>
<keyword evidence="4" id="KW-0391">Immunity</keyword>
<evidence type="ECO:0000256" key="2">
    <source>
        <dbReference type="ARBA" id="ARBA00022475"/>
    </source>
</evidence>